<sequence length="85" mass="9486">MKIAKITPQQGGFLHIVAEDSRSGIFDVQPYLKSPAFLPIEDWAEFSRIHNGGYFVEWRCGADLSADTIEARWEGDATRNTVGTV</sequence>
<protein>
    <recommendedName>
        <fullName evidence="3">DUF2442 domain-containing protein</fullName>
    </recommendedName>
</protein>
<dbReference type="EMBL" id="CAADFY010000094">
    <property type="protein sequence ID" value="VFK56700.1"/>
    <property type="molecule type" value="Genomic_DNA"/>
</dbReference>
<proteinExistence type="predicted"/>
<reference evidence="2" key="1">
    <citation type="submission" date="2019-02" db="EMBL/GenBank/DDBJ databases">
        <authorList>
            <person name="Gruber-Vodicka R. H."/>
            <person name="Seah K. B. B."/>
        </authorList>
    </citation>
    <scope>NUCLEOTIDE SEQUENCE</scope>
    <source>
        <strain evidence="2">BECK_BY2</strain>
        <strain evidence="1">BECK_BY3</strain>
    </source>
</reference>
<dbReference type="InterPro" id="IPR036782">
    <property type="entry name" value="NE0471-like_N"/>
</dbReference>
<name>A0A451AXB0_9GAMM</name>
<accession>A0A451AXB0</accession>
<evidence type="ECO:0008006" key="3">
    <source>
        <dbReference type="Google" id="ProtNLM"/>
    </source>
</evidence>
<dbReference type="AlphaFoldDB" id="A0A451AXB0"/>
<gene>
    <name evidence="2" type="ORF">BECKTUN1418E_GA0071001_12721</name>
    <name evidence="1" type="ORF">BECKTUN1418F_GA0071002_10942</name>
</gene>
<dbReference type="SUPFAM" id="SSF143880">
    <property type="entry name" value="NE0471 N-terminal domain-like"/>
    <property type="match status" value="1"/>
</dbReference>
<dbReference type="Gene3D" id="3.30.2020.10">
    <property type="entry name" value="NE0471-like N-terminal domain"/>
    <property type="match status" value="1"/>
</dbReference>
<evidence type="ECO:0000313" key="1">
    <source>
        <dbReference type="EMBL" id="VFK56700.1"/>
    </source>
</evidence>
<dbReference type="EMBL" id="CAADFV010000272">
    <property type="protein sequence ID" value="VFK70685.1"/>
    <property type="molecule type" value="Genomic_DNA"/>
</dbReference>
<dbReference type="Pfam" id="PF10387">
    <property type="entry name" value="DUF2442"/>
    <property type="match status" value="1"/>
</dbReference>
<organism evidence="2">
    <name type="scientific">Candidatus Kentrum sp. TUN</name>
    <dbReference type="NCBI Taxonomy" id="2126343"/>
    <lineage>
        <taxon>Bacteria</taxon>
        <taxon>Pseudomonadati</taxon>
        <taxon>Pseudomonadota</taxon>
        <taxon>Gammaproteobacteria</taxon>
        <taxon>Candidatus Kentrum</taxon>
    </lineage>
</organism>
<evidence type="ECO:0000313" key="2">
    <source>
        <dbReference type="EMBL" id="VFK70685.1"/>
    </source>
</evidence>
<dbReference type="InterPro" id="IPR018841">
    <property type="entry name" value="DUF2442"/>
</dbReference>